<gene>
    <name evidence="2" type="ORF">H8909_05285</name>
</gene>
<evidence type="ECO:0000313" key="3">
    <source>
        <dbReference type="Proteomes" id="UP000603474"/>
    </source>
</evidence>
<evidence type="ECO:0000256" key="1">
    <source>
        <dbReference type="SAM" id="Phobius"/>
    </source>
</evidence>
<sequence>MKHSKLISQIVVLAVCIVAVFCGLKIRDKIRLQKEVVLSVSVHPYGLMDGKETYLVATQVFFPKAVNMSQASFTVGDFSQLGEVNETLSKDQTLTEDYYNSKVLLEKNTRVMIDYKIVQMERPMDIENLTVKATIKYRGIKIHAVNGVITEI</sequence>
<keyword evidence="1" id="KW-1133">Transmembrane helix</keyword>
<proteinExistence type="predicted"/>
<keyword evidence="1" id="KW-0812">Transmembrane</keyword>
<organism evidence="2 3">
    <name type="scientific">Catenibacterium faecis</name>
    <dbReference type="NCBI Taxonomy" id="2764323"/>
    <lineage>
        <taxon>Bacteria</taxon>
        <taxon>Bacillati</taxon>
        <taxon>Bacillota</taxon>
        <taxon>Erysipelotrichia</taxon>
        <taxon>Erysipelotrichales</taxon>
        <taxon>Coprobacillaceae</taxon>
        <taxon>Catenibacterium</taxon>
    </lineage>
</organism>
<dbReference type="EMBL" id="JACRWG010000016">
    <property type="protein sequence ID" value="MBC6009666.1"/>
    <property type="molecule type" value="Genomic_DNA"/>
</dbReference>
<evidence type="ECO:0000313" key="2">
    <source>
        <dbReference type="EMBL" id="MBC6009666.1"/>
    </source>
</evidence>
<keyword evidence="3" id="KW-1185">Reference proteome</keyword>
<dbReference type="RefSeq" id="WP_187012105.1">
    <property type="nucleotide sequence ID" value="NZ_JACRWG010000016.1"/>
</dbReference>
<dbReference type="Proteomes" id="UP000603474">
    <property type="component" value="Unassembled WGS sequence"/>
</dbReference>
<name>A0ABR7KAC4_9FIRM</name>
<feature type="transmembrane region" description="Helical" evidence="1">
    <location>
        <begin position="6"/>
        <end position="24"/>
    </location>
</feature>
<reference evidence="2 3" key="1">
    <citation type="submission" date="2020-08" db="EMBL/GenBank/DDBJ databases">
        <authorList>
            <person name="Liu C."/>
            <person name="Sun Q."/>
        </authorList>
    </citation>
    <scope>NUCLEOTIDE SEQUENCE [LARGE SCALE GENOMIC DNA]</scope>
    <source>
        <strain evidence="2 3">NSJ-22</strain>
    </source>
</reference>
<accession>A0ABR7KAC4</accession>
<keyword evidence="1" id="KW-0472">Membrane</keyword>
<comment type="caution">
    <text evidence="2">The sequence shown here is derived from an EMBL/GenBank/DDBJ whole genome shotgun (WGS) entry which is preliminary data.</text>
</comment>
<protein>
    <submittedName>
        <fullName evidence="2">Uncharacterized protein</fullName>
    </submittedName>
</protein>